<sequence>MRKSVKIILAGFVFTLCSLSLSSGESSLEDCPDCDTTRDFCEVTLDCGNGYEVTVGASTCSGALAAARAICAQL</sequence>
<organism evidence="2 3">
    <name type="scientific">Arthrospiribacter ruber</name>
    <dbReference type="NCBI Taxonomy" id="2487934"/>
    <lineage>
        <taxon>Bacteria</taxon>
        <taxon>Pseudomonadati</taxon>
        <taxon>Bacteroidota</taxon>
        <taxon>Cytophagia</taxon>
        <taxon>Cytophagales</taxon>
        <taxon>Cyclobacteriaceae</taxon>
        <taxon>Arthrospiribacter</taxon>
    </lineage>
</organism>
<keyword evidence="1" id="KW-0732">Signal</keyword>
<evidence type="ECO:0000313" key="2">
    <source>
        <dbReference type="EMBL" id="MBW3466852.1"/>
    </source>
</evidence>
<feature type="signal peptide" evidence="1">
    <location>
        <begin position="1"/>
        <end position="22"/>
    </location>
</feature>
<dbReference type="Proteomes" id="UP000727490">
    <property type="component" value="Unassembled WGS sequence"/>
</dbReference>
<accession>A0A951IV20</accession>
<dbReference type="EMBL" id="RPHB01000002">
    <property type="protein sequence ID" value="MBW3466852.1"/>
    <property type="molecule type" value="Genomic_DNA"/>
</dbReference>
<proteinExistence type="predicted"/>
<reference evidence="2 3" key="1">
    <citation type="journal article" date="2020" name="Syst. Appl. Microbiol.">
        <title>Arthrospiribacter ruber gen. nov., sp. nov., a novel bacterium isolated from Arthrospira cultures.</title>
        <authorList>
            <person name="Waleron M."/>
            <person name="Misztak A."/>
            <person name="Waleron M.M."/>
            <person name="Furmaniak M."/>
            <person name="Mrozik A."/>
            <person name="Waleron K."/>
        </authorList>
    </citation>
    <scope>NUCLEOTIDE SEQUENCE [LARGE SCALE GENOMIC DNA]</scope>
    <source>
        <strain evidence="2 3">DPMB0001</strain>
    </source>
</reference>
<dbReference type="AlphaFoldDB" id="A0A951IV20"/>
<evidence type="ECO:0000256" key="1">
    <source>
        <dbReference type="SAM" id="SignalP"/>
    </source>
</evidence>
<feature type="chain" id="PRO_5037443222" evidence="1">
    <location>
        <begin position="23"/>
        <end position="74"/>
    </location>
</feature>
<evidence type="ECO:0000313" key="3">
    <source>
        <dbReference type="Proteomes" id="UP000727490"/>
    </source>
</evidence>
<keyword evidence="3" id="KW-1185">Reference proteome</keyword>
<dbReference type="RefSeq" id="WP_219287068.1">
    <property type="nucleotide sequence ID" value="NZ_RPHB01000002.1"/>
</dbReference>
<protein>
    <submittedName>
        <fullName evidence="2">Uncharacterized protein</fullName>
    </submittedName>
</protein>
<comment type="caution">
    <text evidence="2">The sequence shown here is derived from an EMBL/GenBank/DDBJ whole genome shotgun (WGS) entry which is preliminary data.</text>
</comment>
<gene>
    <name evidence="2" type="ORF">EGN73_03365</name>
</gene>
<name>A0A951IV20_9BACT</name>